<evidence type="ECO:0000313" key="4">
    <source>
        <dbReference type="EMBL" id="MQL80418.1"/>
    </source>
</evidence>
<comment type="caution">
    <text evidence="4">The sequence shown here is derived from an EMBL/GenBank/DDBJ whole genome shotgun (WGS) entry which is preliminary data.</text>
</comment>
<dbReference type="GO" id="GO:0005506">
    <property type="term" value="F:iron ion binding"/>
    <property type="evidence" value="ECO:0007669"/>
    <property type="project" value="InterPro"/>
</dbReference>
<organism evidence="4 5">
    <name type="scientific">Colocasia esculenta</name>
    <name type="common">Wild taro</name>
    <name type="synonym">Arum esculentum</name>
    <dbReference type="NCBI Taxonomy" id="4460"/>
    <lineage>
        <taxon>Eukaryota</taxon>
        <taxon>Viridiplantae</taxon>
        <taxon>Streptophyta</taxon>
        <taxon>Embryophyta</taxon>
        <taxon>Tracheophyta</taxon>
        <taxon>Spermatophyta</taxon>
        <taxon>Magnoliopsida</taxon>
        <taxon>Liliopsida</taxon>
        <taxon>Araceae</taxon>
        <taxon>Aroideae</taxon>
        <taxon>Colocasieae</taxon>
        <taxon>Colocasia</taxon>
    </lineage>
</organism>
<proteinExistence type="inferred from homology"/>
<accession>A0A843U9Z5</accession>
<keyword evidence="3" id="KW-0408">Iron</keyword>
<protein>
    <submittedName>
        <fullName evidence="4">Uncharacterized protein</fullName>
    </submittedName>
</protein>
<keyword evidence="5" id="KW-1185">Reference proteome</keyword>
<evidence type="ECO:0000256" key="3">
    <source>
        <dbReference type="ARBA" id="ARBA00023004"/>
    </source>
</evidence>
<dbReference type="Proteomes" id="UP000652761">
    <property type="component" value="Unassembled WGS sequence"/>
</dbReference>
<sequence>MGSNPSRRRTGTCGRAGTAARGGQDLRVVFSLVFVLPVQPTSIAILFFFILLSTVLLLCFSNSRSSSSSLPSPPRTPIIGNLHRLGSFPHHSLAALSWENSPLMLLHLGRFPALVISSKEISEEVLKVQDLAFASKSHSKAAVGVILGCKPLAFAPYGE</sequence>
<dbReference type="GO" id="GO:0004497">
    <property type="term" value="F:monooxygenase activity"/>
    <property type="evidence" value="ECO:0007669"/>
    <property type="project" value="InterPro"/>
</dbReference>
<evidence type="ECO:0000256" key="2">
    <source>
        <dbReference type="ARBA" id="ARBA00022723"/>
    </source>
</evidence>
<dbReference type="SUPFAM" id="SSF48264">
    <property type="entry name" value="Cytochrome P450"/>
    <property type="match status" value="1"/>
</dbReference>
<dbReference type="GO" id="GO:0016705">
    <property type="term" value="F:oxidoreductase activity, acting on paired donors, with incorporation or reduction of molecular oxygen"/>
    <property type="evidence" value="ECO:0007669"/>
    <property type="project" value="InterPro"/>
</dbReference>
<dbReference type="EMBL" id="NMUH01000506">
    <property type="protein sequence ID" value="MQL80418.1"/>
    <property type="molecule type" value="Genomic_DNA"/>
</dbReference>
<reference evidence="4" key="1">
    <citation type="submission" date="2017-07" db="EMBL/GenBank/DDBJ databases">
        <title>Taro Niue Genome Assembly and Annotation.</title>
        <authorList>
            <person name="Atibalentja N."/>
            <person name="Keating K."/>
            <person name="Fields C.J."/>
        </authorList>
    </citation>
    <scope>NUCLEOTIDE SEQUENCE</scope>
    <source>
        <strain evidence="4">Niue_2</strain>
        <tissue evidence="4">Leaf</tissue>
    </source>
</reference>
<gene>
    <name evidence="4" type="ORF">Taro_012853</name>
</gene>
<dbReference type="GO" id="GO:0020037">
    <property type="term" value="F:heme binding"/>
    <property type="evidence" value="ECO:0007669"/>
    <property type="project" value="InterPro"/>
</dbReference>
<dbReference type="InterPro" id="IPR036396">
    <property type="entry name" value="Cyt_P450_sf"/>
</dbReference>
<keyword evidence="2" id="KW-0479">Metal-binding</keyword>
<evidence type="ECO:0000256" key="1">
    <source>
        <dbReference type="ARBA" id="ARBA00010617"/>
    </source>
</evidence>
<dbReference type="Gene3D" id="1.10.630.10">
    <property type="entry name" value="Cytochrome P450"/>
    <property type="match status" value="1"/>
</dbReference>
<comment type="similarity">
    <text evidence="1">Belongs to the cytochrome P450 family.</text>
</comment>
<evidence type="ECO:0000313" key="5">
    <source>
        <dbReference type="Proteomes" id="UP000652761"/>
    </source>
</evidence>
<dbReference type="AlphaFoldDB" id="A0A843U9Z5"/>
<name>A0A843U9Z5_COLES</name>
<dbReference type="OrthoDB" id="1435762at2759"/>
<dbReference type="PANTHER" id="PTHR47955">
    <property type="entry name" value="CYTOCHROME P450 FAMILY 71 PROTEIN"/>
    <property type="match status" value="1"/>
</dbReference>
<dbReference type="PANTHER" id="PTHR47955:SF15">
    <property type="entry name" value="CYTOCHROME P450 71A2-LIKE"/>
    <property type="match status" value="1"/>
</dbReference>